<keyword evidence="1" id="KW-0561">Oxygen transport</keyword>
<keyword evidence="1" id="KW-0408">Iron</keyword>
<accession>A0A2A6D2R4</accession>
<keyword evidence="1" id="KW-0349">Heme</keyword>
<dbReference type="InterPro" id="IPR009050">
    <property type="entry name" value="Globin-like_sf"/>
</dbReference>
<evidence type="ECO:0000313" key="3">
    <source>
        <dbReference type="EnsemblMetazoa" id="PPA20727.1"/>
    </source>
</evidence>
<dbReference type="OrthoDB" id="5825062at2759"/>
<dbReference type="GO" id="GO:0019825">
    <property type="term" value="F:oxygen binding"/>
    <property type="evidence" value="ECO:0007669"/>
    <property type="project" value="InterPro"/>
</dbReference>
<gene>
    <name evidence="3" type="primary">WBGene00110281</name>
</gene>
<evidence type="ECO:0000256" key="1">
    <source>
        <dbReference type="RuleBase" id="RU000356"/>
    </source>
</evidence>
<dbReference type="AlphaFoldDB" id="A0A2A6D2R4"/>
<dbReference type="InterPro" id="IPR000971">
    <property type="entry name" value="Globin"/>
</dbReference>
<name>A0A2A6D2R4_PRIPA</name>
<keyword evidence="1" id="KW-0479">Metal-binding</keyword>
<dbReference type="GO" id="GO:0020037">
    <property type="term" value="F:heme binding"/>
    <property type="evidence" value="ECO:0007669"/>
    <property type="project" value="InterPro"/>
</dbReference>
<accession>A0A8R1UCZ7</accession>
<keyword evidence="4" id="KW-1185">Reference proteome</keyword>
<reference evidence="3" key="2">
    <citation type="submission" date="2022-06" db="UniProtKB">
        <authorList>
            <consortium name="EnsemblMetazoa"/>
        </authorList>
    </citation>
    <scope>IDENTIFICATION</scope>
    <source>
        <strain evidence="3">PS312</strain>
    </source>
</reference>
<dbReference type="EnsemblMetazoa" id="PPA20727.1">
    <property type="protein sequence ID" value="PPA20727.1"/>
    <property type="gene ID" value="WBGene00110281"/>
</dbReference>
<protein>
    <submittedName>
        <fullName evidence="3">GLOBIN domain-containing protein</fullName>
    </submittedName>
</protein>
<keyword evidence="1" id="KW-0813">Transport</keyword>
<reference evidence="4" key="1">
    <citation type="journal article" date="2008" name="Nat. Genet.">
        <title>The Pristionchus pacificus genome provides a unique perspective on nematode lifestyle and parasitism.</title>
        <authorList>
            <person name="Dieterich C."/>
            <person name="Clifton S.W."/>
            <person name="Schuster L.N."/>
            <person name="Chinwalla A."/>
            <person name="Delehaunty K."/>
            <person name="Dinkelacker I."/>
            <person name="Fulton L."/>
            <person name="Fulton R."/>
            <person name="Godfrey J."/>
            <person name="Minx P."/>
            <person name="Mitreva M."/>
            <person name="Roeseler W."/>
            <person name="Tian H."/>
            <person name="Witte H."/>
            <person name="Yang S.P."/>
            <person name="Wilson R.K."/>
            <person name="Sommer R.J."/>
        </authorList>
    </citation>
    <scope>NUCLEOTIDE SEQUENCE [LARGE SCALE GENOMIC DNA]</scope>
    <source>
        <strain evidence="4">PS312</strain>
    </source>
</reference>
<comment type="similarity">
    <text evidence="1">Belongs to the globin family.</text>
</comment>
<dbReference type="PANTHER" id="PTHR47768:SF2">
    <property type="entry name" value="GLOBIN-RELATED"/>
    <property type="match status" value="1"/>
</dbReference>
<proteinExistence type="inferred from homology"/>
<feature type="domain" description="Globin" evidence="2">
    <location>
        <begin position="1"/>
        <end position="118"/>
    </location>
</feature>
<dbReference type="Pfam" id="PF00042">
    <property type="entry name" value="Globin"/>
    <property type="match status" value="1"/>
</dbReference>
<dbReference type="SUPFAM" id="SSF46458">
    <property type="entry name" value="Globin-like"/>
    <property type="match status" value="1"/>
</dbReference>
<dbReference type="PANTHER" id="PTHR47768">
    <property type="entry name" value="GLOBIN RELATED-RELATED"/>
    <property type="match status" value="1"/>
</dbReference>
<dbReference type="InterPro" id="IPR044399">
    <property type="entry name" value="Mb-like_M"/>
</dbReference>
<evidence type="ECO:0000313" key="4">
    <source>
        <dbReference type="Proteomes" id="UP000005239"/>
    </source>
</evidence>
<organism evidence="3 4">
    <name type="scientific">Pristionchus pacificus</name>
    <name type="common">Parasitic nematode worm</name>
    <dbReference type="NCBI Taxonomy" id="54126"/>
    <lineage>
        <taxon>Eukaryota</taxon>
        <taxon>Metazoa</taxon>
        <taxon>Ecdysozoa</taxon>
        <taxon>Nematoda</taxon>
        <taxon>Chromadorea</taxon>
        <taxon>Rhabditida</taxon>
        <taxon>Rhabditina</taxon>
        <taxon>Diplogasteromorpha</taxon>
        <taxon>Diplogasteroidea</taxon>
        <taxon>Neodiplogasteridae</taxon>
        <taxon>Pristionchus</taxon>
    </lineage>
</organism>
<evidence type="ECO:0000259" key="2">
    <source>
        <dbReference type="PROSITE" id="PS01033"/>
    </source>
</evidence>
<sequence>TGADHIGSKIFLRVLTVQPDIKAIFGLEKIQQGRLKYDPHFRQHALVYTKTFDFIVQNLEFATKLEEHFVSLGRRHVQYQGRGFDPSYWDTFAECMTQASAHILLLNHLSLIIRDNKKDQRR</sequence>
<dbReference type="CDD" id="cd01040">
    <property type="entry name" value="Mb-like"/>
    <property type="match status" value="1"/>
</dbReference>
<dbReference type="InterPro" id="IPR012292">
    <property type="entry name" value="Globin/Proto"/>
</dbReference>
<dbReference type="Gene3D" id="1.10.490.10">
    <property type="entry name" value="Globins"/>
    <property type="match status" value="1"/>
</dbReference>
<dbReference type="Proteomes" id="UP000005239">
    <property type="component" value="Unassembled WGS sequence"/>
</dbReference>
<dbReference type="GO" id="GO:0005344">
    <property type="term" value="F:oxygen carrier activity"/>
    <property type="evidence" value="ECO:0007669"/>
    <property type="project" value="UniProtKB-KW"/>
</dbReference>
<dbReference type="InterPro" id="IPR053341">
    <property type="entry name" value="Oxidative_stress_globin-like"/>
</dbReference>
<dbReference type="PROSITE" id="PS01033">
    <property type="entry name" value="GLOBIN"/>
    <property type="match status" value="1"/>
</dbReference>